<keyword evidence="2" id="KW-0902">Two-component regulatory system</keyword>
<dbReference type="CDD" id="cd17574">
    <property type="entry name" value="REC_OmpR"/>
    <property type="match status" value="1"/>
</dbReference>
<dbReference type="AlphaFoldDB" id="A0A0U4B8I5"/>
<name>A0A0U4B8I5_9ACTN</name>
<reference evidence="10 11" key="1">
    <citation type="journal article" date="1991" name="Int. J. Syst. Bacteriol.">
        <title>Description of the erythromycin-producing bacterium Arthrobacter sp. strain NRRL B-3381 as Aeromicrobium erythreum gen. nov., sp. nov.</title>
        <authorList>
            <person name="Miller E.S."/>
            <person name="Woese C.R."/>
            <person name="Brenner S."/>
        </authorList>
    </citation>
    <scope>NUCLEOTIDE SEQUENCE [LARGE SCALE GENOMIC DNA]</scope>
    <source>
        <strain evidence="10 11">AR18</strain>
    </source>
</reference>
<feature type="DNA-binding region" description="OmpR/PhoB-type" evidence="7">
    <location>
        <begin position="124"/>
        <end position="218"/>
    </location>
</feature>
<dbReference type="Gene3D" id="3.40.50.2300">
    <property type="match status" value="1"/>
</dbReference>
<dbReference type="PROSITE" id="PS51755">
    <property type="entry name" value="OMPR_PHOB"/>
    <property type="match status" value="1"/>
</dbReference>
<dbReference type="PROSITE" id="PS50110">
    <property type="entry name" value="RESPONSE_REGULATORY"/>
    <property type="match status" value="1"/>
</dbReference>
<dbReference type="GO" id="GO:0000156">
    <property type="term" value="F:phosphorelay response regulator activity"/>
    <property type="evidence" value="ECO:0007669"/>
    <property type="project" value="TreeGrafter"/>
</dbReference>
<dbReference type="InterPro" id="IPR036388">
    <property type="entry name" value="WH-like_DNA-bd_sf"/>
</dbReference>
<keyword evidence="11" id="KW-1185">Reference proteome</keyword>
<dbReference type="SUPFAM" id="SSF46894">
    <property type="entry name" value="C-terminal effector domain of the bipartite response regulators"/>
    <property type="match status" value="1"/>
</dbReference>
<evidence type="ECO:0000256" key="5">
    <source>
        <dbReference type="ARBA" id="ARBA00023163"/>
    </source>
</evidence>
<keyword evidence="5" id="KW-0804">Transcription</keyword>
<dbReference type="Gene3D" id="1.10.10.10">
    <property type="entry name" value="Winged helix-like DNA-binding domain superfamily/Winged helix DNA-binding domain"/>
    <property type="match status" value="1"/>
</dbReference>
<dbReference type="InterPro" id="IPR039420">
    <property type="entry name" value="WalR-like"/>
</dbReference>
<dbReference type="SMART" id="SM00862">
    <property type="entry name" value="Trans_reg_C"/>
    <property type="match status" value="1"/>
</dbReference>
<protein>
    <submittedName>
        <fullName evidence="10">Transcriptional regulator</fullName>
    </submittedName>
</protein>
<feature type="domain" description="OmpR/PhoB-type" evidence="9">
    <location>
        <begin position="124"/>
        <end position="218"/>
    </location>
</feature>
<dbReference type="InterPro" id="IPR001867">
    <property type="entry name" value="OmpR/PhoB-type_DNA-bd"/>
</dbReference>
<dbReference type="GO" id="GO:0006355">
    <property type="term" value="P:regulation of DNA-templated transcription"/>
    <property type="evidence" value="ECO:0007669"/>
    <property type="project" value="InterPro"/>
</dbReference>
<dbReference type="GO" id="GO:0005829">
    <property type="term" value="C:cytosol"/>
    <property type="evidence" value="ECO:0007669"/>
    <property type="project" value="TreeGrafter"/>
</dbReference>
<evidence type="ECO:0000313" key="11">
    <source>
        <dbReference type="Proteomes" id="UP000067689"/>
    </source>
</evidence>
<dbReference type="PATRIC" id="fig|2041.4.peg.1277"/>
<dbReference type="SMART" id="SM00448">
    <property type="entry name" value="REC"/>
    <property type="match status" value="1"/>
</dbReference>
<sequence length="219" mass="24282">MDVLLVEDDETIRTGLQLTLEREGYTVRTAGAGPAGLAAFFERRPDLVLLDVMLPGLDGVAVCRTIRSDSIVPVVMLTARTTPADVVAGLEAGADDYVEKPFVPEVLLARLRSVLRRTGTRAREGQLWLGGCFVDVDAMEVRRDGERLAVTPTEFRLIVELARHAGEVRSRRDLLAAVWDYEWDGDTRLVDVHVQRLRAKIGQDAIETVWGVGYRAVRT</sequence>
<dbReference type="GO" id="GO:0032993">
    <property type="term" value="C:protein-DNA complex"/>
    <property type="evidence" value="ECO:0007669"/>
    <property type="project" value="TreeGrafter"/>
</dbReference>
<feature type="domain" description="Response regulatory" evidence="8">
    <location>
        <begin position="2"/>
        <end position="115"/>
    </location>
</feature>
<dbReference type="CDD" id="cd00383">
    <property type="entry name" value="trans_reg_C"/>
    <property type="match status" value="1"/>
</dbReference>
<dbReference type="PANTHER" id="PTHR48111:SF21">
    <property type="entry name" value="DNA-BINDING DUAL MASTER TRANSCRIPTIONAL REGULATOR RPAA"/>
    <property type="match status" value="1"/>
</dbReference>
<evidence type="ECO:0000256" key="7">
    <source>
        <dbReference type="PROSITE-ProRule" id="PRU01091"/>
    </source>
</evidence>
<dbReference type="EMBL" id="CP011502">
    <property type="protein sequence ID" value="ALX04297.1"/>
    <property type="molecule type" value="Genomic_DNA"/>
</dbReference>
<gene>
    <name evidence="10" type="ORF">AERYTH_06105</name>
</gene>
<dbReference type="Gene3D" id="6.10.250.690">
    <property type="match status" value="1"/>
</dbReference>
<proteinExistence type="predicted"/>
<evidence type="ECO:0000256" key="1">
    <source>
        <dbReference type="ARBA" id="ARBA00022553"/>
    </source>
</evidence>
<dbReference type="FunFam" id="1.10.10.10:FF:000018">
    <property type="entry name" value="DNA-binding response regulator ResD"/>
    <property type="match status" value="1"/>
</dbReference>
<dbReference type="GO" id="GO:0000976">
    <property type="term" value="F:transcription cis-regulatory region binding"/>
    <property type="evidence" value="ECO:0007669"/>
    <property type="project" value="TreeGrafter"/>
</dbReference>
<evidence type="ECO:0000256" key="2">
    <source>
        <dbReference type="ARBA" id="ARBA00023012"/>
    </source>
</evidence>
<evidence type="ECO:0000259" key="9">
    <source>
        <dbReference type="PROSITE" id="PS51755"/>
    </source>
</evidence>
<evidence type="ECO:0000313" key="10">
    <source>
        <dbReference type="EMBL" id="ALX04297.1"/>
    </source>
</evidence>
<keyword evidence="1 6" id="KW-0597">Phosphoprotein</keyword>
<organism evidence="10 11">
    <name type="scientific">Aeromicrobium erythreum</name>
    <dbReference type="NCBI Taxonomy" id="2041"/>
    <lineage>
        <taxon>Bacteria</taxon>
        <taxon>Bacillati</taxon>
        <taxon>Actinomycetota</taxon>
        <taxon>Actinomycetes</taxon>
        <taxon>Propionibacteriales</taxon>
        <taxon>Nocardioidaceae</taxon>
        <taxon>Aeromicrobium</taxon>
    </lineage>
</organism>
<dbReference type="OrthoDB" id="5511894at2"/>
<dbReference type="FunFam" id="3.40.50.2300:FF:000001">
    <property type="entry name" value="DNA-binding response regulator PhoB"/>
    <property type="match status" value="1"/>
</dbReference>
<evidence type="ECO:0000256" key="6">
    <source>
        <dbReference type="PROSITE-ProRule" id="PRU00169"/>
    </source>
</evidence>
<dbReference type="InterPro" id="IPR016032">
    <property type="entry name" value="Sig_transdc_resp-reg_C-effctor"/>
</dbReference>
<dbReference type="Pfam" id="PF00486">
    <property type="entry name" value="Trans_reg_C"/>
    <property type="match status" value="1"/>
</dbReference>
<keyword evidence="4 7" id="KW-0238">DNA-binding</keyword>
<dbReference type="STRING" id="2041.AERYTH_06105"/>
<dbReference type="RefSeq" id="WP_067855984.1">
    <property type="nucleotide sequence ID" value="NZ_CP011502.1"/>
</dbReference>
<feature type="modified residue" description="4-aspartylphosphate" evidence="6">
    <location>
        <position position="51"/>
    </location>
</feature>
<evidence type="ECO:0000256" key="3">
    <source>
        <dbReference type="ARBA" id="ARBA00023015"/>
    </source>
</evidence>
<dbReference type="Proteomes" id="UP000067689">
    <property type="component" value="Chromosome"/>
</dbReference>
<evidence type="ECO:0000259" key="8">
    <source>
        <dbReference type="PROSITE" id="PS50110"/>
    </source>
</evidence>
<dbReference type="KEGG" id="aer:AERYTH_06105"/>
<dbReference type="SUPFAM" id="SSF52172">
    <property type="entry name" value="CheY-like"/>
    <property type="match status" value="1"/>
</dbReference>
<accession>A0A0U4B8I5</accession>
<dbReference type="InterPro" id="IPR001789">
    <property type="entry name" value="Sig_transdc_resp-reg_receiver"/>
</dbReference>
<dbReference type="PANTHER" id="PTHR48111">
    <property type="entry name" value="REGULATOR OF RPOS"/>
    <property type="match status" value="1"/>
</dbReference>
<dbReference type="Pfam" id="PF00072">
    <property type="entry name" value="Response_reg"/>
    <property type="match status" value="1"/>
</dbReference>
<keyword evidence="3" id="KW-0805">Transcription regulation</keyword>
<evidence type="ECO:0000256" key="4">
    <source>
        <dbReference type="ARBA" id="ARBA00023125"/>
    </source>
</evidence>
<dbReference type="InterPro" id="IPR011006">
    <property type="entry name" value="CheY-like_superfamily"/>
</dbReference>